<organism evidence="1 2">
    <name type="scientific">Trichonephila clavipes</name>
    <name type="common">Golden silk orbweaver</name>
    <name type="synonym">Nephila clavipes</name>
    <dbReference type="NCBI Taxonomy" id="2585209"/>
    <lineage>
        <taxon>Eukaryota</taxon>
        <taxon>Metazoa</taxon>
        <taxon>Ecdysozoa</taxon>
        <taxon>Arthropoda</taxon>
        <taxon>Chelicerata</taxon>
        <taxon>Arachnida</taxon>
        <taxon>Araneae</taxon>
        <taxon>Araneomorphae</taxon>
        <taxon>Entelegynae</taxon>
        <taxon>Araneoidea</taxon>
        <taxon>Nephilidae</taxon>
        <taxon>Trichonephila</taxon>
    </lineage>
</organism>
<sequence>MSQSYLQCTVALTVQRYVHNIFQPHVLPLFVGGAIFQQNNVRPHIERVSQKCLHFTSTFTCSIPLSDLSPLEHLWDPLGGQVRQPTSLSELKANCGTRCHSMPDCITV</sequence>
<dbReference type="Gene3D" id="3.30.420.10">
    <property type="entry name" value="Ribonuclease H-like superfamily/Ribonuclease H"/>
    <property type="match status" value="1"/>
</dbReference>
<evidence type="ECO:0000313" key="2">
    <source>
        <dbReference type="Proteomes" id="UP000887159"/>
    </source>
</evidence>
<evidence type="ECO:0000313" key="1">
    <source>
        <dbReference type="EMBL" id="GFY08470.1"/>
    </source>
</evidence>
<dbReference type="GO" id="GO:0003676">
    <property type="term" value="F:nucleic acid binding"/>
    <property type="evidence" value="ECO:0007669"/>
    <property type="project" value="InterPro"/>
</dbReference>
<dbReference type="Proteomes" id="UP000887159">
    <property type="component" value="Unassembled WGS sequence"/>
</dbReference>
<accession>A0A8X6SBT0</accession>
<dbReference type="AlphaFoldDB" id="A0A8X6SBT0"/>
<keyword evidence="2" id="KW-1185">Reference proteome</keyword>
<name>A0A8X6SBT0_TRICX</name>
<dbReference type="EMBL" id="BMAU01021280">
    <property type="protein sequence ID" value="GFY08470.1"/>
    <property type="molecule type" value="Genomic_DNA"/>
</dbReference>
<proteinExistence type="predicted"/>
<gene>
    <name evidence="1" type="primary">X975_04033</name>
    <name evidence="1" type="ORF">TNCV_1358741</name>
</gene>
<dbReference type="InterPro" id="IPR036397">
    <property type="entry name" value="RNaseH_sf"/>
</dbReference>
<reference evidence="1" key="1">
    <citation type="submission" date="2020-08" db="EMBL/GenBank/DDBJ databases">
        <title>Multicomponent nature underlies the extraordinary mechanical properties of spider dragline silk.</title>
        <authorList>
            <person name="Kono N."/>
            <person name="Nakamura H."/>
            <person name="Mori M."/>
            <person name="Yoshida Y."/>
            <person name="Ohtoshi R."/>
            <person name="Malay A.D."/>
            <person name="Moran D.A.P."/>
            <person name="Tomita M."/>
            <person name="Numata K."/>
            <person name="Arakawa K."/>
        </authorList>
    </citation>
    <scope>NUCLEOTIDE SEQUENCE</scope>
</reference>
<protein>
    <submittedName>
        <fullName evidence="1">Transposable element Tcb2 transposase</fullName>
    </submittedName>
</protein>
<comment type="caution">
    <text evidence="1">The sequence shown here is derived from an EMBL/GenBank/DDBJ whole genome shotgun (WGS) entry which is preliminary data.</text>
</comment>